<feature type="domain" description="Alginate export" evidence="1">
    <location>
        <begin position="67"/>
        <end position="437"/>
    </location>
</feature>
<reference evidence="2 3" key="1">
    <citation type="submission" date="2019-05" db="EMBL/GenBank/DDBJ databases">
        <title>Genome sequencing of F202Z8.</title>
        <authorList>
            <person name="Kwon Y.M."/>
        </authorList>
    </citation>
    <scope>NUCLEOTIDE SEQUENCE [LARGE SCALE GENOMIC DNA]</scope>
    <source>
        <strain evidence="2 3">F202Z8</strain>
    </source>
</reference>
<dbReference type="KEGG" id="asag:FGM00_04885"/>
<dbReference type="Pfam" id="PF13372">
    <property type="entry name" value="Alginate_exp"/>
    <property type="match status" value="1"/>
</dbReference>
<dbReference type="AlphaFoldDB" id="A0A5B7SLZ1"/>
<evidence type="ECO:0000259" key="1">
    <source>
        <dbReference type="Pfam" id="PF13372"/>
    </source>
</evidence>
<dbReference type="InterPro" id="IPR025388">
    <property type="entry name" value="Alginate_export_dom"/>
</dbReference>
<dbReference type="OrthoDB" id="311329at2"/>
<dbReference type="Proteomes" id="UP000310017">
    <property type="component" value="Chromosome"/>
</dbReference>
<accession>A0A5B7SLZ1</accession>
<evidence type="ECO:0000313" key="2">
    <source>
        <dbReference type="EMBL" id="QCW99476.1"/>
    </source>
</evidence>
<gene>
    <name evidence="2" type="ORF">FGM00_04885</name>
</gene>
<name>A0A5B7SLZ1_9FLAO</name>
<proteinExistence type="predicted"/>
<protein>
    <recommendedName>
        <fullName evidence="1">Alginate export domain-containing protein</fullName>
    </recommendedName>
</protein>
<keyword evidence="3" id="KW-1185">Reference proteome</keyword>
<dbReference type="EMBL" id="CP040710">
    <property type="protein sequence ID" value="QCW99476.1"/>
    <property type="molecule type" value="Genomic_DNA"/>
</dbReference>
<evidence type="ECO:0000313" key="3">
    <source>
        <dbReference type="Proteomes" id="UP000310017"/>
    </source>
</evidence>
<organism evidence="2 3">
    <name type="scientific">Aggregatimonas sangjinii</name>
    <dbReference type="NCBI Taxonomy" id="2583587"/>
    <lineage>
        <taxon>Bacteria</taxon>
        <taxon>Pseudomonadati</taxon>
        <taxon>Bacteroidota</taxon>
        <taxon>Flavobacteriia</taxon>
        <taxon>Flavobacteriales</taxon>
        <taxon>Flavobacteriaceae</taxon>
        <taxon>Aggregatimonas</taxon>
    </lineage>
</organism>
<sequence>MNNKAALTFFILGFFFYQLGAQVVNEPKPFAYGVLSQYDDFSFLRNVQNRNTYDKIKFIPFGENGSLSFGGSYRTQFEYFNDQDFIEGATDSWVLGRLMLHADVRHDNWQFFAQLNSSSIVSKENPSPVDRDELAFNQLFLKYDDDNWVFKVGRENLSYGSSRIISFREGPNVRRYFDGVNVIRRLDKIKLEAFYYQIVGTNPFAFDNDVLDGDEYIFGTYNTFSNSSRNQNLDIYYLKFGKDEVRYQQGTAEENRHSLGLRYFGNIHSKLSFNTEFLYQFGEFGETDISAWTASVNLAYKMALGSGNLTFDLKSEIISGDDNPMDNELNTFNALYPRGAYFGRIAQFGPANLIDVHPSLTYSTNKWTFFTDYVAFWRESTDDGIYGAGLNLSYEDLNDEQFIAHQVGAALSYNFSASLSFGMESNYLIRGDFIEASGLGTNTLHFLCEAQLKF</sequence>
<dbReference type="RefSeq" id="WP_138851829.1">
    <property type="nucleotide sequence ID" value="NZ_CP040710.1"/>
</dbReference>